<evidence type="ECO:0000256" key="3">
    <source>
        <dbReference type="RuleBase" id="RU000363"/>
    </source>
</evidence>
<name>A0A856MJ62_9CYAN</name>
<keyword evidence="2" id="KW-0560">Oxidoreductase</keyword>
<gene>
    <name evidence="5" type="ORF">DP114_22620</name>
</gene>
<dbReference type="CDD" id="cd05233">
    <property type="entry name" value="SDR_c"/>
    <property type="match status" value="1"/>
</dbReference>
<keyword evidence="6" id="KW-1185">Reference proteome</keyword>
<dbReference type="KEGG" id="bsen:DP114_22620"/>
<dbReference type="InterPro" id="IPR002347">
    <property type="entry name" value="SDR_fam"/>
</dbReference>
<evidence type="ECO:0000313" key="6">
    <source>
        <dbReference type="Proteomes" id="UP000503129"/>
    </source>
</evidence>
<evidence type="ECO:0000256" key="2">
    <source>
        <dbReference type="ARBA" id="ARBA00023002"/>
    </source>
</evidence>
<dbReference type="PRINTS" id="PR00080">
    <property type="entry name" value="SDRFAMILY"/>
</dbReference>
<dbReference type="PIRSF" id="PIRSF000126">
    <property type="entry name" value="11-beta-HSD1"/>
    <property type="match status" value="1"/>
</dbReference>
<dbReference type="SUPFAM" id="SSF51735">
    <property type="entry name" value="NAD(P)-binding Rossmann-fold domains"/>
    <property type="match status" value="1"/>
</dbReference>
<reference evidence="5 6" key="1">
    <citation type="submission" date="2018-06" db="EMBL/GenBank/DDBJ databases">
        <title>Comparative genomics of Brasilonema spp. strains.</title>
        <authorList>
            <person name="Alvarenga D.O."/>
            <person name="Fiore M.F."/>
            <person name="Varani A.M."/>
        </authorList>
    </citation>
    <scope>NUCLEOTIDE SEQUENCE [LARGE SCALE GENOMIC DNA]</scope>
    <source>
        <strain evidence="5 6">CENA114</strain>
    </source>
</reference>
<dbReference type="AlphaFoldDB" id="A0A856MJ62"/>
<dbReference type="PANTHER" id="PTHR42901:SF1">
    <property type="entry name" value="ALCOHOL DEHYDROGENASE"/>
    <property type="match status" value="1"/>
</dbReference>
<evidence type="ECO:0000259" key="4">
    <source>
        <dbReference type="SMART" id="SM00822"/>
    </source>
</evidence>
<evidence type="ECO:0000256" key="1">
    <source>
        <dbReference type="ARBA" id="ARBA00006484"/>
    </source>
</evidence>
<dbReference type="InterPro" id="IPR020904">
    <property type="entry name" value="Sc_DH/Rdtase_CS"/>
</dbReference>
<dbReference type="Gene3D" id="3.40.50.720">
    <property type="entry name" value="NAD(P)-binding Rossmann-like Domain"/>
    <property type="match status" value="1"/>
</dbReference>
<dbReference type="Pfam" id="PF00106">
    <property type="entry name" value="adh_short"/>
    <property type="match status" value="1"/>
</dbReference>
<proteinExistence type="inferred from homology"/>
<dbReference type="InterPro" id="IPR057326">
    <property type="entry name" value="KR_dom"/>
</dbReference>
<dbReference type="SMART" id="SM00822">
    <property type="entry name" value="PKS_KR"/>
    <property type="match status" value="1"/>
</dbReference>
<organism evidence="5 6">
    <name type="scientific">Brasilonema sennae CENA114</name>
    <dbReference type="NCBI Taxonomy" id="415709"/>
    <lineage>
        <taxon>Bacteria</taxon>
        <taxon>Bacillati</taxon>
        <taxon>Cyanobacteriota</taxon>
        <taxon>Cyanophyceae</taxon>
        <taxon>Nostocales</taxon>
        <taxon>Scytonemataceae</taxon>
        <taxon>Brasilonema</taxon>
        <taxon>Bromeliae group (in: Brasilonema)</taxon>
    </lineage>
</organism>
<dbReference type="PROSITE" id="PS00061">
    <property type="entry name" value="ADH_SHORT"/>
    <property type="match status" value="1"/>
</dbReference>
<dbReference type="InterPro" id="IPR036291">
    <property type="entry name" value="NAD(P)-bd_dom_sf"/>
</dbReference>
<sequence>MKNSSLIRPLAVVTGASNGIGYELAKQFAQNGFDLIITATGSSIDEAAQAFVGLGVKVETVQSDLATYDGVETLYNKIKAANRPVDAIAINAGVGVGGDFARETDLQDELNLINLNVVSTVHLAKRVVKDMVTRGKGRILFTSSIAALMPGPFEAVYAASKAFVHSFSQGLRSELKDTGVTVTVLMPGPTNTNFFQRADMNDTKAGVSQKDDAAEVAKQGFEALMAGKDEVIAGSLQTKILGTVSKILPDTVSAELHRTLTEPGSANK</sequence>
<comment type="similarity">
    <text evidence="1 3">Belongs to the short-chain dehydrogenases/reductases (SDR) family.</text>
</comment>
<evidence type="ECO:0000313" key="5">
    <source>
        <dbReference type="EMBL" id="QDL10319.1"/>
    </source>
</evidence>
<dbReference type="EMBL" id="CP030118">
    <property type="protein sequence ID" value="QDL10319.1"/>
    <property type="molecule type" value="Genomic_DNA"/>
</dbReference>
<dbReference type="PRINTS" id="PR00081">
    <property type="entry name" value="GDHRDH"/>
</dbReference>
<feature type="domain" description="Ketoreductase" evidence="4">
    <location>
        <begin position="9"/>
        <end position="191"/>
    </location>
</feature>
<dbReference type="Proteomes" id="UP000503129">
    <property type="component" value="Chromosome"/>
</dbReference>
<accession>A0A856MJ62</accession>
<dbReference type="RefSeq" id="WP_171977166.1">
    <property type="nucleotide sequence ID" value="NZ_CAWOXK010000001.1"/>
</dbReference>
<dbReference type="GO" id="GO:0016491">
    <property type="term" value="F:oxidoreductase activity"/>
    <property type="evidence" value="ECO:0007669"/>
    <property type="project" value="UniProtKB-KW"/>
</dbReference>
<dbReference type="PANTHER" id="PTHR42901">
    <property type="entry name" value="ALCOHOL DEHYDROGENASE"/>
    <property type="match status" value="1"/>
</dbReference>
<protein>
    <submittedName>
        <fullName evidence="5">Oxidoreductase</fullName>
    </submittedName>
</protein>